<evidence type="ECO:0000259" key="9">
    <source>
        <dbReference type="Pfam" id="PF07059"/>
    </source>
</evidence>
<evidence type="ECO:0000256" key="8">
    <source>
        <dbReference type="SAM" id="SignalP"/>
    </source>
</evidence>
<feature type="compositionally biased region" description="Polar residues" evidence="6">
    <location>
        <begin position="610"/>
        <end position="619"/>
    </location>
</feature>
<keyword evidence="5 7" id="KW-0472">Membrane</keyword>
<evidence type="ECO:0000256" key="3">
    <source>
        <dbReference type="ARBA" id="ARBA00022692"/>
    </source>
</evidence>
<dbReference type="EMBL" id="CAUYUE010000005">
    <property type="protein sequence ID" value="CAK0772175.1"/>
    <property type="molecule type" value="Genomic_DNA"/>
</dbReference>
<feature type="transmembrane region" description="Helical" evidence="7">
    <location>
        <begin position="114"/>
        <end position="132"/>
    </location>
</feature>
<comment type="subcellular location">
    <subcellularLocation>
        <location evidence="1">Membrane</location>
        <topology evidence="1">Multi-pass membrane protein</topology>
    </subcellularLocation>
</comment>
<accession>A0AAV1I1M8</accession>
<feature type="transmembrane region" description="Helical" evidence="7">
    <location>
        <begin position="90"/>
        <end position="108"/>
    </location>
</feature>
<evidence type="ECO:0000313" key="10">
    <source>
        <dbReference type="EMBL" id="CAK0772175.1"/>
    </source>
</evidence>
<feature type="domain" description="Protein ENHANCED DISEASE RESISTANCE 2 C-terminal" evidence="9">
    <location>
        <begin position="396"/>
        <end position="489"/>
    </location>
</feature>
<evidence type="ECO:0000313" key="11">
    <source>
        <dbReference type="Proteomes" id="UP001314263"/>
    </source>
</evidence>
<feature type="chain" id="PRO_5043460601" description="Protein ENHANCED DISEASE RESISTANCE 2 C-terminal domain-containing protein" evidence="8">
    <location>
        <begin position="26"/>
        <end position="787"/>
    </location>
</feature>
<keyword evidence="4 7" id="KW-1133">Transmembrane helix</keyword>
<evidence type="ECO:0000256" key="5">
    <source>
        <dbReference type="ARBA" id="ARBA00023136"/>
    </source>
</evidence>
<sequence>MTYIGEVLLLVFHLALPFLGPAVKSALVTPSNTKLWRWEVDKECLPACVHGIWPPHITLTAPWIAVHACMGLAADLVFRKGSGTGGATLWPIYAAALGAAWLSWPPALIRGNRLQAAAEAVVFLGAFMGLAVRFHSIEPLSGFLLLPFVGYSVFGAALLNLSMHSSNAEVADAAQKCIGVKCFRKEHYPLPDQAAAAFSAASEQGFSSDEELQKAQRDLVNATEAATCSGPSTGVSAFASPGIQKGDASDVSQAKDLLGKAGHYMERAKRGESVAAGSPELLQSALQQAQRLLTRVWEWLCSLFGYRWQSPQDYQVSSRLSAGPQAARASADMRGSGGLRQSISGALQRVSGIRSPSGATESGNLPRAGTGEPLTEVEEDQGTGLKSDSIPLSMFSCPGAAGFKVRGPNYLQDKKKVIPEAPVCTLVSLNLLQVEKPTYHIAPYLPSVKASTAPLLFIWHVLVPGKQNYSLAITWSLDYDPVKTVHSTLNGGQDEEPEEASGVESGSHGGELLPAELGAALLARRSLKMRKSQSLQDAVAEELRIERDSAGSGASFATDAGGLEAGQKIERSSKSLSALKPESMPVIRRHKRAATMLDGSQPPEVPKDQQPITQPNTPVKRSLWGSRAAPPPEPAGPSPYAECDPFDVTLMRFLDESKDEKEVQALRSGAFKIIPRIAEGSWVIKQSVGQNTPVLLGRKLTTQYYRGENYIEVDVDVGSSRTAANVVGTVQGSLKSLVIDLAVLLEGHSPDELPERLLGTCRLEHLDLSRAAHLDTETGAITRKALG</sequence>
<dbReference type="AlphaFoldDB" id="A0AAV1I1M8"/>
<proteinExistence type="inferred from homology"/>
<dbReference type="Pfam" id="PF07059">
    <property type="entry name" value="EDR2_C"/>
    <property type="match status" value="2"/>
</dbReference>
<evidence type="ECO:0000256" key="6">
    <source>
        <dbReference type="SAM" id="MobiDB-lite"/>
    </source>
</evidence>
<dbReference type="InterPro" id="IPR045096">
    <property type="entry name" value="EDR2-like"/>
</dbReference>
<dbReference type="GO" id="GO:0016020">
    <property type="term" value="C:membrane"/>
    <property type="evidence" value="ECO:0007669"/>
    <property type="project" value="UniProtKB-SubCell"/>
</dbReference>
<evidence type="ECO:0000256" key="4">
    <source>
        <dbReference type="ARBA" id="ARBA00022989"/>
    </source>
</evidence>
<gene>
    <name evidence="10" type="ORF">CVIRNUC_003936</name>
</gene>
<keyword evidence="3 7" id="KW-0812">Transmembrane</keyword>
<protein>
    <recommendedName>
        <fullName evidence="9">Protein ENHANCED DISEASE RESISTANCE 2 C-terminal domain-containing protein</fullName>
    </recommendedName>
</protein>
<dbReference type="Gene3D" id="1.20.1260.100">
    <property type="entry name" value="TspO/MBR protein"/>
    <property type="match status" value="1"/>
</dbReference>
<dbReference type="Pfam" id="PF03073">
    <property type="entry name" value="TspO_MBR"/>
    <property type="match status" value="1"/>
</dbReference>
<comment type="caution">
    <text evidence="10">The sequence shown here is derived from an EMBL/GenBank/DDBJ whole genome shotgun (WGS) entry which is preliminary data.</text>
</comment>
<feature type="region of interest" description="Disordered" evidence="6">
    <location>
        <begin position="487"/>
        <end position="510"/>
    </location>
</feature>
<evidence type="ECO:0000256" key="7">
    <source>
        <dbReference type="SAM" id="Phobius"/>
    </source>
</evidence>
<comment type="similarity">
    <text evidence="2">Belongs to the TspO/BZRP family.</text>
</comment>
<feature type="domain" description="Protein ENHANCED DISEASE RESISTANCE 2 C-terminal" evidence="9">
    <location>
        <begin position="664"/>
        <end position="767"/>
    </location>
</feature>
<feature type="region of interest" description="Disordered" evidence="6">
    <location>
        <begin position="547"/>
        <end position="642"/>
    </location>
</feature>
<name>A0AAV1I1M8_9CHLO</name>
<reference evidence="10 11" key="1">
    <citation type="submission" date="2023-10" db="EMBL/GenBank/DDBJ databases">
        <authorList>
            <person name="Maclean D."/>
            <person name="Macfadyen A."/>
        </authorList>
    </citation>
    <scope>NUCLEOTIDE SEQUENCE [LARGE SCALE GENOMIC DNA]</scope>
</reference>
<keyword evidence="11" id="KW-1185">Reference proteome</keyword>
<dbReference type="PANTHER" id="PTHR12136:SF41">
    <property type="entry name" value="PLECKSTRIN HOMOLOGY (PH) AND LIPID-BINDING START DOMAINS-CONTAINING PROTEIN"/>
    <property type="match status" value="1"/>
</dbReference>
<feature type="region of interest" description="Disordered" evidence="6">
    <location>
        <begin position="349"/>
        <end position="389"/>
    </location>
</feature>
<dbReference type="PANTHER" id="PTHR12136">
    <property type="entry name" value="ENHANCED DISEASE RESISTANCE-RELATED"/>
    <property type="match status" value="1"/>
</dbReference>
<organism evidence="10 11">
    <name type="scientific">Coccomyxa viridis</name>
    <dbReference type="NCBI Taxonomy" id="1274662"/>
    <lineage>
        <taxon>Eukaryota</taxon>
        <taxon>Viridiplantae</taxon>
        <taxon>Chlorophyta</taxon>
        <taxon>core chlorophytes</taxon>
        <taxon>Trebouxiophyceae</taxon>
        <taxon>Trebouxiophyceae incertae sedis</taxon>
        <taxon>Coccomyxaceae</taxon>
        <taxon>Coccomyxa</taxon>
    </lineage>
</organism>
<evidence type="ECO:0000256" key="2">
    <source>
        <dbReference type="ARBA" id="ARBA00007524"/>
    </source>
</evidence>
<dbReference type="InterPro" id="IPR038330">
    <property type="entry name" value="TspO/MBR-related_sf"/>
</dbReference>
<dbReference type="Proteomes" id="UP001314263">
    <property type="component" value="Unassembled WGS sequence"/>
</dbReference>
<feature type="signal peptide" evidence="8">
    <location>
        <begin position="1"/>
        <end position="25"/>
    </location>
</feature>
<dbReference type="InterPro" id="IPR004307">
    <property type="entry name" value="TspO_MBR"/>
</dbReference>
<evidence type="ECO:0000256" key="1">
    <source>
        <dbReference type="ARBA" id="ARBA00004141"/>
    </source>
</evidence>
<dbReference type="CDD" id="cd15904">
    <property type="entry name" value="TSPO_MBR"/>
    <property type="match status" value="1"/>
</dbReference>
<dbReference type="InterPro" id="IPR009769">
    <property type="entry name" value="EDR2_C"/>
</dbReference>
<keyword evidence="8" id="KW-0732">Signal</keyword>